<dbReference type="AlphaFoldDB" id="A0A251ZXY4"/>
<accession>A0A251ZXY4</accession>
<gene>
    <name evidence="1" type="ORF">HK12_14035</name>
</gene>
<evidence type="ECO:0000313" key="1">
    <source>
        <dbReference type="EMBL" id="OUI79526.1"/>
    </source>
</evidence>
<proteinExistence type="predicted"/>
<evidence type="ECO:0000313" key="2">
    <source>
        <dbReference type="Proteomes" id="UP000194639"/>
    </source>
</evidence>
<dbReference type="EMBL" id="JOMO01000086">
    <property type="protein sequence ID" value="OUI79526.1"/>
    <property type="molecule type" value="Genomic_DNA"/>
</dbReference>
<organism evidence="1 2">
    <name type="scientific">Acetobacter orientalis</name>
    <dbReference type="NCBI Taxonomy" id="146474"/>
    <lineage>
        <taxon>Bacteria</taxon>
        <taxon>Pseudomonadati</taxon>
        <taxon>Pseudomonadota</taxon>
        <taxon>Alphaproteobacteria</taxon>
        <taxon>Acetobacterales</taxon>
        <taxon>Acetobacteraceae</taxon>
        <taxon>Acetobacter</taxon>
    </lineage>
</organism>
<name>A0A251ZXY4_9PROT</name>
<protein>
    <submittedName>
        <fullName evidence="1">Uncharacterized protein</fullName>
    </submittedName>
</protein>
<comment type="caution">
    <text evidence="1">The sequence shown here is derived from an EMBL/GenBank/DDBJ whole genome shotgun (WGS) entry which is preliminary data.</text>
</comment>
<sequence length="127" mass="14274">MNKLKDSLSENFDDDYLDSSLGGKNNYYQYKRPAYTKETLSIMNDYNKNNPNDPITHVFGLYDSFTHQPITSWQKASEGLKSDSNGSYVIETGAQNDNSIEVTTQSGHVYTVSGLMNTMTEHLIKGS</sequence>
<reference evidence="1 2" key="1">
    <citation type="submission" date="2014-06" db="EMBL/GenBank/DDBJ databases">
        <authorList>
            <person name="Ju J."/>
            <person name="Zhang J."/>
        </authorList>
    </citation>
    <scope>NUCLEOTIDE SEQUENCE [LARGE SCALE GENOMIC DNA]</scope>
    <source>
        <strain evidence="1">DmW_045</strain>
    </source>
</reference>
<dbReference type="Proteomes" id="UP000194639">
    <property type="component" value="Unassembled WGS sequence"/>
</dbReference>